<name>A0A9P0YSB5_CUSEU</name>
<evidence type="ECO:0000313" key="1">
    <source>
        <dbReference type="EMBL" id="CAH9073410.1"/>
    </source>
</evidence>
<gene>
    <name evidence="1" type="ORF">CEURO_LOCUS4807</name>
</gene>
<sequence>MDVGKRKMYQFWVEEKLDRIMNDDWWNTFMEAQAALVEAPTSDHYALWMKVIATNNSSRRKRFKFENNWVKEEDCRMVVTNNWGATAHLWERAPPMGYKCNRQKSVAIHVVAIIYNADSIRCNYMKR</sequence>
<dbReference type="PANTHER" id="PTHR33710">
    <property type="entry name" value="BNAC02G09200D PROTEIN"/>
    <property type="match status" value="1"/>
</dbReference>
<dbReference type="EMBL" id="CAMAPE010000008">
    <property type="protein sequence ID" value="CAH9073410.1"/>
    <property type="molecule type" value="Genomic_DNA"/>
</dbReference>
<reference evidence="1" key="1">
    <citation type="submission" date="2022-07" db="EMBL/GenBank/DDBJ databases">
        <authorList>
            <person name="Macas J."/>
            <person name="Novak P."/>
            <person name="Neumann P."/>
        </authorList>
    </citation>
    <scope>NUCLEOTIDE SEQUENCE</scope>
</reference>
<dbReference type="PANTHER" id="PTHR33710:SF79">
    <property type="entry name" value="OS06G0205337 PROTEIN"/>
    <property type="match status" value="1"/>
</dbReference>
<proteinExistence type="predicted"/>
<evidence type="ECO:0000313" key="2">
    <source>
        <dbReference type="Proteomes" id="UP001152484"/>
    </source>
</evidence>
<keyword evidence="2" id="KW-1185">Reference proteome</keyword>
<dbReference type="OrthoDB" id="1267182at2759"/>
<dbReference type="Proteomes" id="UP001152484">
    <property type="component" value="Unassembled WGS sequence"/>
</dbReference>
<organism evidence="1 2">
    <name type="scientific">Cuscuta europaea</name>
    <name type="common">European dodder</name>
    <dbReference type="NCBI Taxonomy" id="41803"/>
    <lineage>
        <taxon>Eukaryota</taxon>
        <taxon>Viridiplantae</taxon>
        <taxon>Streptophyta</taxon>
        <taxon>Embryophyta</taxon>
        <taxon>Tracheophyta</taxon>
        <taxon>Spermatophyta</taxon>
        <taxon>Magnoliopsida</taxon>
        <taxon>eudicotyledons</taxon>
        <taxon>Gunneridae</taxon>
        <taxon>Pentapetalae</taxon>
        <taxon>asterids</taxon>
        <taxon>lamiids</taxon>
        <taxon>Solanales</taxon>
        <taxon>Convolvulaceae</taxon>
        <taxon>Cuscuteae</taxon>
        <taxon>Cuscuta</taxon>
        <taxon>Cuscuta subgen. Cuscuta</taxon>
    </lineage>
</organism>
<comment type="caution">
    <text evidence="1">The sequence shown here is derived from an EMBL/GenBank/DDBJ whole genome shotgun (WGS) entry which is preliminary data.</text>
</comment>
<dbReference type="AlphaFoldDB" id="A0A9P0YSB5"/>
<protein>
    <submittedName>
        <fullName evidence="1">Uncharacterized protein</fullName>
    </submittedName>
</protein>
<accession>A0A9P0YSB5</accession>